<gene>
    <name evidence="1" type="ORF">AOPFMNJM_1970</name>
</gene>
<evidence type="ECO:0000313" key="2">
    <source>
        <dbReference type="Proteomes" id="UP001055102"/>
    </source>
</evidence>
<organism evidence="1 2">
    <name type="scientific">Methylobacterium jeotgali</name>
    <dbReference type="NCBI Taxonomy" id="381630"/>
    <lineage>
        <taxon>Bacteria</taxon>
        <taxon>Pseudomonadati</taxon>
        <taxon>Pseudomonadota</taxon>
        <taxon>Alphaproteobacteria</taxon>
        <taxon>Hyphomicrobiales</taxon>
        <taxon>Methylobacteriaceae</taxon>
        <taxon>Methylobacterium</taxon>
    </lineage>
</organism>
<proteinExistence type="predicted"/>
<dbReference type="Proteomes" id="UP001055102">
    <property type="component" value="Unassembled WGS sequence"/>
</dbReference>
<evidence type="ECO:0000313" key="1">
    <source>
        <dbReference type="EMBL" id="GJE06648.1"/>
    </source>
</evidence>
<accession>A0ABQ4SXL8</accession>
<evidence type="ECO:0008006" key="3">
    <source>
        <dbReference type="Google" id="ProtNLM"/>
    </source>
</evidence>
<dbReference type="RefSeq" id="WP_238275454.1">
    <property type="nucleotide sequence ID" value="NZ_BPQR01000031.1"/>
</dbReference>
<comment type="caution">
    <text evidence="1">The sequence shown here is derived from an EMBL/GenBank/DDBJ whole genome shotgun (WGS) entry which is preliminary data.</text>
</comment>
<keyword evidence="2" id="KW-1185">Reference proteome</keyword>
<sequence length="120" mass="12533">MPKDRSQGRSAKTKLAEVVLVCRKCAKRQGLRARSVAARLKAAGKAAPGRRAKLRIVETGCLGPCPKRLLAVATGASVATGRVLLIEPEASTEAIARAILPEFSPNDRLAEPPPADGTPG</sequence>
<protein>
    <recommendedName>
        <fullName evidence="3">(2Fe-2S) ferredoxin domain-containing protein</fullName>
    </recommendedName>
</protein>
<reference evidence="1" key="1">
    <citation type="journal article" date="2021" name="Front. Microbiol.">
        <title>Comprehensive Comparative Genomics and Phenotyping of Methylobacterium Species.</title>
        <authorList>
            <person name="Alessa O."/>
            <person name="Ogura Y."/>
            <person name="Fujitani Y."/>
            <person name="Takami H."/>
            <person name="Hayashi T."/>
            <person name="Sahin N."/>
            <person name="Tani A."/>
        </authorList>
    </citation>
    <scope>NUCLEOTIDE SEQUENCE</scope>
    <source>
        <strain evidence="1">LMG 23639</strain>
    </source>
</reference>
<name>A0ABQ4SXL8_9HYPH</name>
<dbReference type="CDD" id="cd02980">
    <property type="entry name" value="TRX_Fd_family"/>
    <property type="match status" value="1"/>
</dbReference>
<dbReference type="EMBL" id="BPQR01000031">
    <property type="protein sequence ID" value="GJE06648.1"/>
    <property type="molecule type" value="Genomic_DNA"/>
</dbReference>
<reference evidence="1" key="2">
    <citation type="submission" date="2021-08" db="EMBL/GenBank/DDBJ databases">
        <authorList>
            <person name="Tani A."/>
            <person name="Ola A."/>
            <person name="Ogura Y."/>
            <person name="Katsura K."/>
            <person name="Hayashi T."/>
        </authorList>
    </citation>
    <scope>NUCLEOTIDE SEQUENCE</scope>
    <source>
        <strain evidence="1">LMG 23639</strain>
    </source>
</reference>